<proteinExistence type="predicted"/>
<sequence length="1430" mass="160642">NKEKWQSGTPSTGMKMRRKSKRMESNQELHSNKSLSLLGDYKITGRDSLVFLVDASKEMFIKGEDGQPSNFDMTMQVVRSVYTSKIISSHRDLVALVFYGTEQSKNPRNSFKHVYVYHDLDEPGAKRVREVDALRGEKGAQLAAETMGSGETSLGDALWCCANLYSDIKLRLSHKRLMIFTCRDEPHGDDSVKNRQARTKAGDLKETGVIIDLMHLMKPGGFNVSAFFRDIISPPEDESELGLQLEPCDKLEDLQKRVRAKEQKKRAMARINLCLGEGINVAVGIYATAVTARKPGAIKLYRETNEPVRSKTRTFHTQTGSLLLPSEIKKAQTYGKKQIVMERDEVDAIKKFEDPGLYLIGFKPMERLKLHHHIRPSVFLYPEEDEVKGSACLFSALLTKCDEKNVFALCRCVARRNYPPRFVALVPQREEVDEGKVQITPPGFNVIYLPYADDLRTLDPPQCPSASQTQVDKMKEIISKLRFKYRSDAFENPVIQQHFRNLEALALDMVAPEDVEDLIMPKVDQMDHRLGHLVEDFKDLVYPADYNPESKPPPKRKTADTGGGAEKKPKVDVPEDELRAHVQNGTLGKLTVPVLKEACLSALWSWVGRLVGTLRGIQSLCKWLSRIWRFLVGDSDGALQSDLDPTSSANKPALRLILLGPTGGGRTSLANTLLDNSETRAPTGLLMESSTRRTVMDGRDITVIDTPDLLGFSLGNKRAREALRSLQLASPGPHAFLLVIQAPGSSTEIHQDAAHAIQATLELFGEEAMGHIIPVLTHADRLGRRPSVDQLLDMNAGGLRKALSPCSQRPELVDNRPDCPPEAKGATRRQLVGHVMEMKTMRGHFVHELQRREDRMREELLTDMSSELAIKLGHMCFSSIKYPLSSGGDASWSAAPGDGKDCEAARLLVVALELEEEVAVAAVRKVQGWEVLRIQLGSGKGRGEAACKSWAACAGRSASRKEEEEEEEEGGWWWERGERRSTDPTDSQQQQQDLSSSSSSLTPPLPPQPSLTPPAIYHEKQRRELCALHALNNVFQDGTAFSRDTLQEIYQRLSPSTLVTPHKKSMLGNGNYDVNVIMAALQTRGFEAVWWDKRRDVGSIELSNVTGFILNVPSNLRWGPLRLPLKRQHWIGVREVGGVYYNLDSKLRSPQPIGNPDELSYIRVTTECEYKVRIRRIGNVEYLLKWKGWPPKYSTWEPEEHILDQRLVQAYEEKEQRDRAVGHRRKGSKAKRLLLQNTVYTMDLRSAHKTPEKSPPRLRLSLTRSLAPEDEDQPYSACREDPQPKSKAGRSQFKCLDSNPPSPTQEDWEDRGEEEEEEDDDDLDAEEDRGGGGGGGGGFKGDNREERMHFKCQMHPICLCQYITSIKEAVQRGQERTDEWSSSPGLDDDWRPIIGPGEVTVTDVTLNSLTVTFRESRVAKGFFRDWGLEV</sequence>
<evidence type="ECO:0000313" key="2">
    <source>
        <dbReference type="Proteomes" id="UP000831701"/>
    </source>
</evidence>
<accession>A0ACB8WFR6</accession>
<evidence type="ECO:0000313" key="1">
    <source>
        <dbReference type="EMBL" id="KAI3365528.1"/>
    </source>
</evidence>
<keyword evidence="2" id="KW-1185">Reference proteome</keyword>
<feature type="non-terminal residue" evidence="1">
    <location>
        <position position="1"/>
    </location>
</feature>
<protein>
    <submittedName>
        <fullName evidence="1">Uncharacterized protein</fullName>
    </submittedName>
</protein>
<dbReference type="EMBL" id="CM041542">
    <property type="protein sequence ID" value="KAI3365528.1"/>
    <property type="molecule type" value="Genomic_DNA"/>
</dbReference>
<comment type="caution">
    <text evidence="1">The sequence shown here is derived from an EMBL/GenBank/DDBJ whole genome shotgun (WGS) entry which is preliminary data.</text>
</comment>
<organism evidence="1 2">
    <name type="scientific">Scortum barcoo</name>
    <name type="common">barcoo grunter</name>
    <dbReference type="NCBI Taxonomy" id="214431"/>
    <lineage>
        <taxon>Eukaryota</taxon>
        <taxon>Metazoa</taxon>
        <taxon>Chordata</taxon>
        <taxon>Craniata</taxon>
        <taxon>Vertebrata</taxon>
        <taxon>Euteleostomi</taxon>
        <taxon>Actinopterygii</taxon>
        <taxon>Neopterygii</taxon>
        <taxon>Teleostei</taxon>
        <taxon>Neoteleostei</taxon>
        <taxon>Acanthomorphata</taxon>
        <taxon>Eupercaria</taxon>
        <taxon>Centrarchiformes</taxon>
        <taxon>Terapontoidei</taxon>
        <taxon>Terapontidae</taxon>
        <taxon>Scortum</taxon>
    </lineage>
</organism>
<gene>
    <name evidence="1" type="ORF">L3Q82_010612</name>
</gene>
<name>A0ACB8WFR6_9TELE</name>
<reference evidence="1" key="1">
    <citation type="submission" date="2022-04" db="EMBL/GenBank/DDBJ databases">
        <title>Jade perch genome.</title>
        <authorList>
            <person name="Chao B."/>
        </authorList>
    </citation>
    <scope>NUCLEOTIDE SEQUENCE</scope>
    <source>
        <strain evidence="1">CB-2022</strain>
    </source>
</reference>
<dbReference type="Proteomes" id="UP000831701">
    <property type="component" value="Chromosome 12"/>
</dbReference>